<accession>A0ABP8GQS6</accession>
<comment type="caution">
    <text evidence="1">The sequence shown here is derived from an EMBL/GenBank/DDBJ whole genome shotgun (WGS) entry which is preliminary data.</text>
</comment>
<name>A0ABP8GQS6_9SPHI</name>
<dbReference type="Pfam" id="PF14091">
    <property type="entry name" value="DUF4269"/>
    <property type="match status" value="1"/>
</dbReference>
<evidence type="ECO:0000313" key="2">
    <source>
        <dbReference type="Proteomes" id="UP001500582"/>
    </source>
</evidence>
<reference evidence="2" key="1">
    <citation type="journal article" date="2019" name="Int. J. Syst. Evol. Microbiol.">
        <title>The Global Catalogue of Microorganisms (GCM) 10K type strain sequencing project: providing services to taxonomists for standard genome sequencing and annotation.</title>
        <authorList>
            <consortium name="The Broad Institute Genomics Platform"/>
            <consortium name="The Broad Institute Genome Sequencing Center for Infectious Disease"/>
            <person name="Wu L."/>
            <person name="Ma J."/>
        </authorList>
    </citation>
    <scope>NUCLEOTIDE SEQUENCE [LARGE SCALE GENOMIC DNA]</scope>
    <source>
        <strain evidence="2">JCM 17705</strain>
    </source>
</reference>
<evidence type="ECO:0000313" key="1">
    <source>
        <dbReference type="EMBL" id="GAA4328551.1"/>
    </source>
</evidence>
<dbReference type="InterPro" id="IPR025365">
    <property type="entry name" value="DUF4269"/>
</dbReference>
<proteinExistence type="predicted"/>
<protein>
    <submittedName>
        <fullName evidence="1">DUF4269 domain-containing protein</fullName>
    </submittedName>
</protein>
<dbReference type="Proteomes" id="UP001500582">
    <property type="component" value="Unassembled WGS sequence"/>
</dbReference>
<dbReference type="RefSeq" id="WP_345212198.1">
    <property type="nucleotide sequence ID" value="NZ_BAABFT010000008.1"/>
</dbReference>
<organism evidence="1 2">
    <name type="scientific">Mucilaginibacter gynuensis</name>
    <dbReference type="NCBI Taxonomy" id="1302236"/>
    <lineage>
        <taxon>Bacteria</taxon>
        <taxon>Pseudomonadati</taxon>
        <taxon>Bacteroidota</taxon>
        <taxon>Sphingobacteriia</taxon>
        <taxon>Sphingobacteriales</taxon>
        <taxon>Sphingobacteriaceae</taxon>
        <taxon>Mucilaginibacter</taxon>
    </lineage>
</organism>
<keyword evidence="2" id="KW-1185">Reference proteome</keyword>
<gene>
    <name evidence="1" type="ORF">GCM10023149_32630</name>
</gene>
<sequence>MPASVQHFDTIDYLKTGSPIQQQAWQVLTEYRILEQLASFSPILTGTIPIDIAVPGSDLDMVCCYNNINVFMDTLVAVFSMQEQFLIKQTIVKGIETVICNFFIRDFEVEVFGQSRPVKDQEAYRHMIVEYLLLQKHGEAFRRQVIDLKLQGIKTEPAFAQLLNLPGDPYVAMLNLYDEMIRT</sequence>
<dbReference type="EMBL" id="BAABFT010000008">
    <property type="protein sequence ID" value="GAA4328551.1"/>
    <property type="molecule type" value="Genomic_DNA"/>
</dbReference>